<dbReference type="InterPro" id="IPR050834">
    <property type="entry name" value="Glycosyltransf_2"/>
</dbReference>
<organism evidence="2 3">
    <name type="scientific">Pseudothauera lacus</name>
    <dbReference type="NCBI Taxonomy" id="2136175"/>
    <lineage>
        <taxon>Bacteria</taxon>
        <taxon>Pseudomonadati</taxon>
        <taxon>Pseudomonadota</taxon>
        <taxon>Betaproteobacteria</taxon>
        <taxon>Rhodocyclales</taxon>
        <taxon>Zoogloeaceae</taxon>
        <taxon>Pseudothauera</taxon>
    </lineage>
</organism>
<dbReference type="GO" id="GO:0016740">
    <property type="term" value="F:transferase activity"/>
    <property type="evidence" value="ECO:0007669"/>
    <property type="project" value="UniProtKB-KW"/>
</dbReference>
<dbReference type="CDD" id="cd00761">
    <property type="entry name" value="Glyco_tranf_GTA_type"/>
    <property type="match status" value="1"/>
</dbReference>
<dbReference type="EMBL" id="PZKC01000005">
    <property type="protein sequence ID" value="PTD96769.1"/>
    <property type="molecule type" value="Genomic_DNA"/>
</dbReference>
<dbReference type="OrthoDB" id="433681at2"/>
<sequence length="320" mass="35522">MSKAPPAVPPWRPSVSVIVPAYNAARYVAEALQSITEQGHAPLEVLLVDDGSTDDTVTLVRRQFPAVRVISQPNAGVAEARNTGLRHARGDLICLLDADDGWYPGKLRAQIEHLRTHPETGAVYHAWRVWAAAADGSYPALPAPPQGQGGEIVAELSGWIYPQLLLDCVVHTSSIMIRREFVEQLGGFRADLVNGEDYDYWLRLSRLTRIDKLAGVYSFYRAAPGSLTSSVKTVNYEYEVVCAALHRWGRQGPDGRSLPPMAVRRRLGKLAFDFAYAHLRGGSPTLARRAALRCVRHDPRRLKALLFVLASFLPALRRWR</sequence>
<accession>A0A2T4IG58</accession>
<feature type="domain" description="Glycosyltransferase 2-like" evidence="1">
    <location>
        <begin position="16"/>
        <end position="125"/>
    </location>
</feature>
<dbReference type="SUPFAM" id="SSF53448">
    <property type="entry name" value="Nucleotide-diphospho-sugar transferases"/>
    <property type="match status" value="1"/>
</dbReference>
<dbReference type="Pfam" id="PF00535">
    <property type="entry name" value="Glycos_transf_2"/>
    <property type="match status" value="1"/>
</dbReference>
<dbReference type="PANTHER" id="PTHR43685">
    <property type="entry name" value="GLYCOSYLTRANSFERASE"/>
    <property type="match status" value="1"/>
</dbReference>
<keyword evidence="3" id="KW-1185">Reference proteome</keyword>
<keyword evidence="2" id="KW-0808">Transferase</keyword>
<gene>
    <name evidence="2" type="ORF">C8261_08120</name>
</gene>
<dbReference type="Proteomes" id="UP000241193">
    <property type="component" value="Unassembled WGS sequence"/>
</dbReference>
<evidence type="ECO:0000313" key="3">
    <source>
        <dbReference type="Proteomes" id="UP000241193"/>
    </source>
</evidence>
<dbReference type="PANTHER" id="PTHR43685:SF2">
    <property type="entry name" value="GLYCOSYLTRANSFERASE 2-LIKE DOMAIN-CONTAINING PROTEIN"/>
    <property type="match status" value="1"/>
</dbReference>
<proteinExistence type="predicted"/>
<evidence type="ECO:0000259" key="1">
    <source>
        <dbReference type="Pfam" id="PF00535"/>
    </source>
</evidence>
<evidence type="ECO:0000313" key="2">
    <source>
        <dbReference type="EMBL" id="PTD96769.1"/>
    </source>
</evidence>
<dbReference type="RefSeq" id="WP_107493170.1">
    <property type="nucleotide sequence ID" value="NZ_PZKC01000005.1"/>
</dbReference>
<comment type="caution">
    <text evidence="2">The sequence shown here is derived from an EMBL/GenBank/DDBJ whole genome shotgun (WGS) entry which is preliminary data.</text>
</comment>
<protein>
    <submittedName>
        <fullName evidence="2">Family 2 glycosyl transferase</fullName>
    </submittedName>
</protein>
<dbReference type="InterPro" id="IPR001173">
    <property type="entry name" value="Glyco_trans_2-like"/>
</dbReference>
<name>A0A2T4IG58_9RHOO</name>
<reference evidence="2 3" key="2">
    <citation type="submission" date="2018-04" db="EMBL/GenBank/DDBJ databases">
        <title>Thauera lacus sp. nov., isolated from an saline lake in Inner Mongolia, China.</title>
        <authorList>
            <person name="Liang Q.-Y."/>
        </authorList>
    </citation>
    <scope>NUCLEOTIDE SEQUENCE [LARGE SCALE GENOMIC DNA]</scope>
    <source>
        <strain evidence="2 3">D20</strain>
    </source>
</reference>
<dbReference type="AlphaFoldDB" id="A0A2T4IG58"/>
<dbReference type="InterPro" id="IPR029044">
    <property type="entry name" value="Nucleotide-diphossugar_trans"/>
</dbReference>
<dbReference type="Gene3D" id="3.90.550.10">
    <property type="entry name" value="Spore Coat Polysaccharide Biosynthesis Protein SpsA, Chain A"/>
    <property type="match status" value="1"/>
</dbReference>
<reference evidence="2 3" key="1">
    <citation type="submission" date="2018-03" db="EMBL/GenBank/DDBJ databases">
        <authorList>
            <person name="Keele B.F."/>
        </authorList>
    </citation>
    <scope>NUCLEOTIDE SEQUENCE [LARGE SCALE GENOMIC DNA]</scope>
    <source>
        <strain evidence="2 3">D20</strain>
    </source>
</reference>